<evidence type="ECO:0000313" key="3">
    <source>
        <dbReference type="Proteomes" id="UP000800035"/>
    </source>
</evidence>
<name>A0A6A5T5K7_9PLEO</name>
<protein>
    <submittedName>
        <fullName evidence="2">Uncharacterized protein</fullName>
    </submittedName>
</protein>
<proteinExistence type="predicted"/>
<dbReference type="AlphaFoldDB" id="A0A6A5T5K7"/>
<dbReference type="EMBL" id="ML977068">
    <property type="protein sequence ID" value="KAF1948235.1"/>
    <property type="molecule type" value="Genomic_DNA"/>
</dbReference>
<evidence type="ECO:0000313" key="2">
    <source>
        <dbReference type="EMBL" id="KAF1948235.1"/>
    </source>
</evidence>
<dbReference type="EMBL" id="ML977069">
    <property type="protein sequence ID" value="KAF1948216.1"/>
    <property type="molecule type" value="Genomic_DNA"/>
</dbReference>
<sequence>MNWTCPHNIPFPCERTEWHWHNSFSPEDFQVFVDQERSIYILFNEGSRRVDRYINAIPNAAGLPEIDNLEGACRGAIMLACHAMNEFKTMMEKLEGTDIDVRKRSYSDHIFFVEWERQRRQVEAWRKTCDAWIYVWGVNGTKAKDKLQLAVALARIRVGGDDWRAKVEQGHAEAESREY</sequence>
<evidence type="ECO:0000313" key="1">
    <source>
        <dbReference type="EMBL" id="KAF1948216.1"/>
    </source>
</evidence>
<organism evidence="2 3">
    <name type="scientific">Byssothecium circinans</name>
    <dbReference type="NCBI Taxonomy" id="147558"/>
    <lineage>
        <taxon>Eukaryota</taxon>
        <taxon>Fungi</taxon>
        <taxon>Dikarya</taxon>
        <taxon>Ascomycota</taxon>
        <taxon>Pezizomycotina</taxon>
        <taxon>Dothideomycetes</taxon>
        <taxon>Pleosporomycetidae</taxon>
        <taxon>Pleosporales</taxon>
        <taxon>Massarineae</taxon>
        <taxon>Massarinaceae</taxon>
        <taxon>Byssothecium</taxon>
    </lineage>
</organism>
<reference evidence="2" key="1">
    <citation type="journal article" date="2020" name="Stud. Mycol.">
        <title>101 Dothideomycetes genomes: a test case for predicting lifestyles and emergence of pathogens.</title>
        <authorList>
            <person name="Haridas S."/>
            <person name="Albert R."/>
            <person name="Binder M."/>
            <person name="Bloem J."/>
            <person name="Labutti K."/>
            <person name="Salamov A."/>
            <person name="Andreopoulos B."/>
            <person name="Baker S."/>
            <person name="Barry K."/>
            <person name="Bills G."/>
            <person name="Bluhm B."/>
            <person name="Cannon C."/>
            <person name="Castanera R."/>
            <person name="Culley D."/>
            <person name="Daum C."/>
            <person name="Ezra D."/>
            <person name="Gonzalez J."/>
            <person name="Henrissat B."/>
            <person name="Kuo A."/>
            <person name="Liang C."/>
            <person name="Lipzen A."/>
            <person name="Lutzoni F."/>
            <person name="Magnuson J."/>
            <person name="Mondo S."/>
            <person name="Nolan M."/>
            <person name="Ohm R."/>
            <person name="Pangilinan J."/>
            <person name="Park H.-J."/>
            <person name="Ramirez L."/>
            <person name="Alfaro M."/>
            <person name="Sun H."/>
            <person name="Tritt A."/>
            <person name="Yoshinaga Y."/>
            <person name="Zwiers L.-H."/>
            <person name="Turgeon B."/>
            <person name="Goodwin S."/>
            <person name="Spatafora J."/>
            <person name="Crous P."/>
            <person name="Grigoriev I."/>
        </authorList>
    </citation>
    <scope>NUCLEOTIDE SEQUENCE</scope>
    <source>
        <strain evidence="2">CBS 675.92</strain>
    </source>
</reference>
<keyword evidence="3" id="KW-1185">Reference proteome</keyword>
<accession>A0A6A5T5K7</accession>
<dbReference type="Proteomes" id="UP000800035">
    <property type="component" value="Unassembled WGS sequence"/>
</dbReference>
<gene>
    <name evidence="1" type="ORF">CC80DRAFT_556558</name>
    <name evidence="2" type="ORF">CC80DRAFT_586122</name>
</gene>